<proteinExistence type="inferred from homology"/>
<gene>
    <name evidence="15" type="ORF">ZOSMA_315G00020</name>
</gene>
<dbReference type="PROSITE" id="PS00378">
    <property type="entry name" value="HEXOKINASE_1"/>
    <property type="match status" value="1"/>
</dbReference>
<evidence type="ECO:0000256" key="10">
    <source>
        <dbReference type="ARBA" id="ARBA00047905"/>
    </source>
</evidence>
<keyword evidence="8 12" id="KW-0324">Glycolysis</keyword>
<dbReference type="UniPathway" id="UPA00242"/>
<dbReference type="InterPro" id="IPR022673">
    <property type="entry name" value="Hexokinase_C"/>
</dbReference>
<dbReference type="SUPFAM" id="SSF53067">
    <property type="entry name" value="Actin-like ATPase domain"/>
    <property type="match status" value="2"/>
</dbReference>
<evidence type="ECO:0000256" key="12">
    <source>
        <dbReference type="RuleBase" id="RU362007"/>
    </source>
</evidence>
<feature type="domain" description="Hexokinase C-terminal" evidence="14">
    <location>
        <begin position="249"/>
        <end position="498"/>
    </location>
</feature>
<dbReference type="PRINTS" id="PR00475">
    <property type="entry name" value="HEXOKINASE"/>
</dbReference>
<reference evidence="16" key="1">
    <citation type="journal article" date="2016" name="Nature">
        <title>The genome of the seagrass Zostera marina reveals angiosperm adaptation to the sea.</title>
        <authorList>
            <person name="Olsen J.L."/>
            <person name="Rouze P."/>
            <person name="Verhelst B."/>
            <person name="Lin Y.-C."/>
            <person name="Bayer T."/>
            <person name="Collen J."/>
            <person name="Dattolo E."/>
            <person name="De Paoli E."/>
            <person name="Dittami S."/>
            <person name="Maumus F."/>
            <person name="Michel G."/>
            <person name="Kersting A."/>
            <person name="Lauritano C."/>
            <person name="Lohaus R."/>
            <person name="Toepel M."/>
            <person name="Tonon T."/>
            <person name="Vanneste K."/>
            <person name="Amirebrahimi M."/>
            <person name="Brakel J."/>
            <person name="Bostroem C."/>
            <person name="Chovatia M."/>
            <person name="Grimwood J."/>
            <person name="Jenkins J.W."/>
            <person name="Jueterbock A."/>
            <person name="Mraz A."/>
            <person name="Stam W.T."/>
            <person name="Tice H."/>
            <person name="Bornberg-Bauer E."/>
            <person name="Green P.J."/>
            <person name="Pearson G.A."/>
            <person name="Procaccini G."/>
            <person name="Duarte C.M."/>
            <person name="Schmutz J."/>
            <person name="Reusch T.B.H."/>
            <person name="Van de Peer Y."/>
        </authorList>
    </citation>
    <scope>NUCLEOTIDE SEQUENCE [LARGE SCALE GENOMIC DNA]</scope>
    <source>
        <strain evidence="16">cv. Finnish</strain>
    </source>
</reference>
<evidence type="ECO:0000256" key="8">
    <source>
        <dbReference type="ARBA" id="ARBA00023152"/>
    </source>
</evidence>
<name>A0A0K9PBR7_ZOSMR</name>
<dbReference type="PANTHER" id="PTHR19443">
    <property type="entry name" value="HEXOKINASE"/>
    <property type="match status" value="1"/>
</dbReference>
<dbReference type="GO" id="GO:0005536">
    <property type="term" value="F:D-glucose binding"/>
    <property type="evidence" value="ECO:0007669"/>
    <property type="project" value="InterPro"/>
</dbReference>
<dbReference type="GO" id="GO:0001678">
    <property type="term" value="P:intracellular glucose homeostasis"/>
    <property type="evidence" value="ECO:0007669"/>
    <property type="project" value="InterPro"/>
</dbReference>
<dbReference type="EC" id="2.7.1.-" evidence="12"/>
<evidence type="ECO:0000256" key="5">
    <source>
        <dbReference type="ARBA" id="ARBA00022741"/>
    </source>
</evidence>
<evidence type="ECO:0000256" key="7">
    <source>
        <dbReference type="ARBA" id="ARBA00022840"/>
    </source>
</evidence>
<comment type="catalytic activity">
    <reaction evidence="10">
        <text>D-fructose + ATP = D-fructose 6-phosphate + ADP + H(+)</text>
        <dbReference type="Rhea" id="RHEA:16125"/>
        <dbReference type="ChEBI" id="CHEBI:15378"/>
        <dbReference type="ChEBI" id="CHEBI:30616"/>
        <dbReference type="ChEBI" id="CHEBI:37721"/>
        <dbReference type="ChEBI" id="CHEBI:61527"/>
        <dbReference type="ChEBI" id="CHEBI:456216"/>
        <dbReference type="EC" id="2.7.1.1"/>
    </reaction>
    <physiologicalReaction direction="left-to-right" evidence="10">
        <dbReference type="Rhea" id="RHEA:16126"/>
    </physiologicalReaction>
</comment>
<evidence type="ECO:0000259" key="13">
    <source>
        <dbReference type="Pfam" id="PF00349"/>
    </source>
</evidence>
<dbReference type="InterPro" id="IPR019807">
    <property type="entry name" value="Hexokinase_BS"/>
</dbReference>
<dbReference type="InterPro" id="IPR043129">
    <property type="entry name" value="ATPase_NBD"/>
</dbReference>
<dbReference type="Proteomes" id="UP000036987">
    <property type="component" value="Unassembled WGS sequence"/>
</dbReference>
<evidence type="ECO:0000256" key="2">
    <source>
        <dbReference type="ARBA" id="ARBA00005028"/>
    </source>
</evidence>
<comment type="pathway">
    <text evidence="2">Carbohydrate metabolism; hexose metabolism.</text>
</comment>
<evidence type="ECO:0000256" key="3">
    <source>
        <dbReference type="ARBA" id="ARBA00009225"/>
    </source>
</evidence>
<dbReference type="GO" id="GO:0008865">
    <property type="term" value="F:fructokinase activity"/>
    <property type="evidence" value="ECO:0007669"/>
    <property type="project" value="RHEA"/>
</dbReference>
<evidence type="ECO:0000256" key="11">
    <source>
        <dbReference type="ARBA" id="ARBA00048160"/>
    </source>
</evidence>
<sequence length="509" mass="55563">MGMGRGVVMGLAVGCAVATCVVAAVLVGRRVKTKRKWGKVVRAMKDFEEGCLTPIGRLRQVVDAMAVEMHAGLASDGGSKLKMLLTYVDSLPDGNENGIFYGLDLGSTDFRVSRVHLGGGTIILEHEIECHSIPQHLSTCTTKDLFDFIAMTLKQFVEKEGSESESIPNKNRKLGFTFSFPLRQTSISSGTLLKWTKGFAIEDTVDKDVSECLEEAMTRTGLHMQVAALMNDTVGTLALCHYYDEDTVAAVIIGTGTNACYVERTDAIIKSQGLFTNSGGMVINLEWGSFWSSHLPRTSYDVALDEDSPSRNDQGFEKMVSSMYLGDIVRRVIRAMAEDSDLFGGGDAPNLSEPFILRMPLIVAMHEDDSADLAEVARILMETFKVFKVPLKTRRLVVRLCDVVTRRAARLVAAGIVGIMKKVGRDGSSGISGGRAKNIKTKRTVIAIEGDLYSEYTMFREYLNEAVTDILGDDIAENIILKEFDHRSSGIGSALLAAASHSSHQAYDI</sequence>
<dbReference type="Pfam" id="PF00349">
    <property type="entry name" value="Hexokinase_1"/>
    <property type="match status" value="1"/>
</dbReference>
<dbReference type="STRING" id="29655.A0A0K9PBR7"/>
<keyword evidence="6 12" id="KW-0418">Kinase</keyword>
<dbReference type="FunFam" id="3.30.420.40:FF:000034">
    <property type="entry name" value="Phosphotransferase"/>
    <property type="match status" value="1"/>
</dbReference>
<evidence type="ECO:0000256" key="4">
    <source>
        <dbReference type="ARBA" id="ARBA00022679"/>
    </source>
</evidence>
<comment type="caution">
    <text evidence="15">The sequence shown here is derived from an EMBL/GenBank/DDBJ whole genome shotgun (WGS) entry which is preliminary data.</text>
</comment>
<comment type="pathway">
    <text evidence="1">Carbohydrate degradation; glycolysis; D-glyceraldehyde 3-phosphate and glycerone phosphate from D-glucose: step 1/4.</text>
</comment>
<evidence type="ECO:0000313" key="15">
    <source>
        <dbReference type="EMBL" id="KMZ65620.1"/>
    </source>
</evidence>
<evidence type="ECO:0000256" key="1">
    <source>
        <dbReference type="ARBA" id="ARBA00004888"/>
    </source>
</evidence>
<comment type="similarity">
    <text evidence="3 12">Belongs to the hexokinase family.</text>
</comment>
<dbReference type="EMBL" id="LFYR01001025">
    <property type="protein sequence ID" value="KMZ65620.1"/>
    <property type="molecule type" value="Genomic_DNA"/>
</dbReference>
<accession>A0A0K9PBR7</accession>
<keyword evidence="4 12" id="KW-0808">Transferase</keyword>
<dbReference type="CDD" id="cd24020">
    <property type="entry name" value="ASKHA_NBD_HK_plant"/>
    <property type="match status" value="1"/>
</dbReference>
<feature type="domain" description="Hexokinase N-terminal" evidence="13">
    <location>
        <begin position="44"/>
        <end position="242"/>
    </location>
</feature>
<dbReference type="UniPathway" id="UPA00109">
    <property type="reaction ID" value="UER00180"/>
</dbReference>
<dbReference type="GO" id="GO:0006096">
    <property type="term" value="P:glycolytic process"/>
    <property type="evidence" value="ECO:0007669"/>
    <property type="project" value="UniProtKB-UniPathway"/>
</dbReference>
<organism evidence="15 16">
    <name type="scientific">Zostera marina</name>
    <name type="common">Eelgrass</name>
    <dbReference type="NCBI Taxonomy" id="29655"/>
    <lineage>
        <taxon>Eukaryota</taxon>
        <taxon>Viridiplantae</taxon>
        <taxon>Streptophyta</taxon>
        <taxon>Embryophyta</taxon>
        <taxon>Tracheophyta</taxon>
        <taxon>Spermatophyta</taxon>
        <taxon>Magnoliopsida</taxon>
        <taxon>Liliopsida</taxon>
        <taxon>Zosteraceae</taxon>
        <taxon>Zostera</taxon>
    </lineage>
</organism>
<dbReference type="GO" id="GO:0019318">
    <property type="term" value="P:hexose metabolic process"/>
    <property type="evidence" value="ECO:0007669"/>
    <property type="project" value="UniProtKB-UniPathway"/>
</dbReference>
<dbReference type="GO" id="GO:0005524">
    <property type="term" value="F:ATP binding"/>
    <property type="evidence" value="ECO:0007669"/>
    <property type="project" value="UniProtKB-UniRule"/>
</dbReference>
<keyword evidence="5 12" id="KW-0547">Nucleotide-binding</keyword>
<protein>
    <recommendedName>
        <fullName evidence="12">Phosphotransferase</fullName>
        <ecNumber evidence="12">2.7.1.-</ecNumber>
    </recommendedName>
</protein>
<dbReference type="AlphaFoldDB" id="A0A0K9PBR7"/>
<evidence type="ECO:0000256" key="6">
    <source>
        <dbReference type="ARBA" id="ARBA00022777"/>
    </source>
</evidence>
<dbReference type="InterPro" id="IPR001312">
    <property type="entry name" value="Hexokinase"/>
</dbReference>
<dbReference type="OrthoDB" id="419537at2759"/>
<dbReference type="InterPro" id="IPR022672">
    <property type="entry name" value="Hexokinase_N"/>
</dbReference>
<keyword evidence="16" id="KW-1185">Reference proteome</keyword>
<dbReference type="PROSITE" id="PS51748">
    <property type="entry name" value="HEXOKINASE_2"/>
    <property type="match status" value="1"/>
</dbReference>
<comment type="catalytic activity">
    <reaction evidence="11">
        <text>D-glucose + ATP = D-glucose 6-phosphate + ADP + H(+)</text>
        <dbReference type="Rhea" id="RHEA:17825"/>
        <dbReference type="ChEBI" id="CHEBI:4167"/>
        <dbReference type="ChEBI" id="CHEBI:15378"/>
        <dbReference type="ChEBI" id="CHEBI:30616"/>
        <dbReference type="ChEBI" id="CHEBI:61548"/>
        <dbReference type="ChEBI" id="CHEBI:456216"/>
        <dbReference type="EC" id="2.7.1.1"/>
    </reaction>
    <physiologicalReaction direction="left-to-right" evidence="11">
        <dbReference type="Rhea" id="RHEA:17826"/>
    </physiologicalReaction>
</comment>
<dbReference type="GO" id="GO:0004340">
    <property type="term" value="F:glucokinase activity"/>
    <property type="evidence" value="ECO:0007669"/>
    <property type="project" value="RHEA"/>
</dbReference>
<evidence type="ECO:0000313" key="16">
    <source>
        <dbReference type="Proteomes" id="UP000036987"/>
    </source>
</evidence>
<dbReference type="PANTHER" id="PTHR19443:SF6">
    <property type="entry name" value="HEXOKINASE-4"/>
    <property type="match status" value="1"/>
</dbReference>
<dbReference type="Pfam" id="PF03727">
    <property type="entry name" value="Hexokinase_2"/>
    <property type="match status" value="1"/>
</dbReference>
<dbReference type="Gene3D" id="3.30.420.40">
    <property type="match status" value="1"/>
</dbReference>
<dbReference type="Gene3D" id="3.40.367.20">
    <property type="match status" value="1"/>
</dbReference>
<dbReference type="GO" id="GO:0005829">
    <property type="term" value="C:cytosol"/>
    <property type="evidence" value="ECO:0000318"/>
    <property type="project" value="GO_Central"/>
</dbReference>
<dbReference type="OMA" id="ADCVQQF"/>
<evidence type="ECO:0000256" key="9">
    <source>
        <dbReference type="ARBA" id="ARBA00044613"/>
    </source>
</evidence>
<comment type="catalytic activity">
    <reaction evidence="9">
        <text>a D-hexose + ATP = a D-hexose 6-phosphate + ADP + H(+)</text>
        <dbReference type="Rhea" id="RHEA:22740"/>
        <dbReference type="ChEBI" id="CHEBI:4194"/>
        <dbReference type="ChEBI" id="CHEBI:15378"/>
        <dbReference type="ChEBI" id="CHEBI:30616"/>
        <dbReference type="ChEBI" id="CHEBI:229467"/>
        <dbReference type="ChEBI" id="CHEBI:456216"/>
        <dbReference type="EC" id="2.7.1.1"/>
    </reaction>
    <physiologicalReaction direction="left-to-right" evidence="9">
        <dbReference type="Rhea" id="RHEA:22741"/>
    </physiologicalReaction>
</comment>
<keyword evidence="7 12" id="KW-0067">ATP-binding</keyword>
<evidence type="ECO:0000259" key="14">
    <source>
        <dbReference type="Pfam" id="PF03727"/>
    </source>
</evidence>
<dbReference type="GO" id="GO:0005739">
    <property type="term" value="C:mitochondrion"/>
    <property type="evidence" value="ECO:0000318"/>
    <property type="project" value="GO_Central"/>
</dbReference>